<keyword evidence="2" id="KW-0547">Nucleotide-binding</keyword>
<dbReference type="GO" id="GO:0030272">
    <property type="term" value="F:5-formyltetrahydrofolate cyclo-ligase activity"/>
    <property type="evidence" value="ECO:0007669"/>
    <property type="project" value="UniProtKB-EC"/>
</dbReference>
<dbReference type="InterPro" id="IPR037171">
    <property type="entry name" value="NagB/RpiA_transferase-like"/>
</dbReference>
<organism evidence="6 7">
    <name type="scientific">Plasmodium chabaudi adami</name>
    <dbReference type="NCBI Taxonomy" id="5826"/>
    <lineage>
        <taxon>Eukaryota</taxon>
        <taxon>Sar</taxon>
        <taxon>Alveolata</taxon>
        <taxon>Apicomplexa</taxon>
        <taxon>Aconoidasida</taxon>
        <taxon>Haemosporida</taxon>
        <taxon>Plasmodiidae</taxon>
        <taxon>Plasmodium</taxon>
        <taxon>Plasmodium (Vinckeia)</taxon>
    </lineage>
</organism>
<dbReference type="PANTHER" id="PTHR23407:SF1">
    <property type="entry name" value="5-FORMYLTETRAHYDROFOLATE CYCLO-LIGASE"/>
    <property type="match status" value="1"/>
</dbReference>
<evidence type="ECO:0000256" key="2">
    <source>
        <dbReference type="ARBA" id="ARBA00022741"/>
    </source>
</evidence>
<dbReference type="Pfam" id="PF01812">
    <property type="entry name" value="5-FTHF_cyc-lig"/>
    <property type="match status" value="1"/>
</dbReference>
<proteinExistence type="inferred from homology"/>
<protein>
    <recommendedName>
        <fullName evidence="5">5-formyltetrahydrofolate cyclo-ligase</fullName>
        <ecNumber evidence="5">6.3.3.2</ecNumber>
    </recommendedName>
</protein>
<evidence type="ECO:0000313" key="7">
    <source>
        <dbReference type="Proteomes" id="UP000507536"/>
    </source>
</evidence>
<evidence type="ECO:0000256" key="4">
    <source>
        <dbReference type="ARBA" id="ARBA00036539"/>
    </source>
</evidence>
<sequence>MNNQNNIVLIDLKNYECKYNNKQVKQNVRNNAKKVREIFLKNLTNEERNQSFNIYKQNETENYQNGITNKENVFGYKDYLYTNLIRQLYLFLSSMGVNKRTINENNLDNKIDNTYQENCQNNFNFNKIYKYTYNYKKMTNEDIIKSLKKYNINKFDENLEFYTYAFSNQNSVKCERDYDKTNFNICIYLPTKKEIDILFIIDILYDYFYFNLYIPITTKENKLIFFPFCFENNIIIKHNFNIYVPYLYIYKNTYMEQKSIKFNLNSLNIITDKIFDLEFQENKTIFFIPLIAYNKYGCRVGSGKGYYDRTFTSLYKKAKINDDKKNQSINQISNETNSYNVSETNNLKENKNNETEKNIHNMLIKKNKIIDHVKVSVSFEIFLYDVDFNEPTDIILDYIINEKNIYKFLF</sequence>
<evidence type="ECO:0000256" key="3">
    <source>
        <dbReference type="ARBA" id="ARBA00022840"/>
    </source>
</evidence>
<gene>
    <name evidence="6" type="ORF">PCHDS_000481300</name>
</gene>
<evidence type="ECO:0000313" key="6">
    <source>
        <dbReference type="EMBL" id="SCM25724.1"/>
    </source>
</evidence>
<dbReference type="Proteomes" id="UP000507536">
    <property type="component" value="Chromosome 14"/>
</dbReference>
<dbReference type="AlphaFoldDB" id="A0A1C6YQP2"/>
<name>A0A1C6YQP2_PLACE</name>
<dbReference type="GO" id="GO:0035999">
    <property type="term" value="P:tetrahydrofolate interconversion"/>
    <property type="evidence" value="ECO:0007669"/>
    <property type="project" value="TreeGrafter"/>
</dbReference>
<comment type="similarity">
    <text evidence="1">Belongs to the 5-formyltetrahydrofolate cyclo-ligase family.</text>
</comment>
<reference evidence="6 7" key="1">
    <citation type="submission" date="2016-08" db="EMBL/GenBank/DDBJ databases">
        <authorList>
            <consortium name="Pathogen Informatics"/>
        </authorList>
    </citation>
    <scope>NUCLEOTIDE SEQUENCE [LARGE SCALE GENOMIC DNA]</scope>
    <source>
        <strain evidence="6 7">DS</strain>
    </source>
</reference>
<evidence type="ECO:0000256" key="5">
    <source>
        <dbReference type="ARBA" id="ARBA00038966"/>
    </source>
</evidence>
<dbReference type="EMBL" id="LT608194">
    <property type="protein sequence ID" value="SCM25724.1"/>
    <property type="molecule type" value="Genomic_DNA"/>
</dbReference>
<dbReference type="InterPro" id="IPR002698">
    <property type="entry name" value="FTHF_cligase"/>
</dbReference>
<dbReference type="SUPFAM" id="SSF100950">
    <property type="entry name" value="NagB/RpiA/CoA transferase-like"/>
    <property type="match status" value="1"/>
</dbReference>
<dbReference type="InterPro" id="IPR024185">
    <property type="entry name" value="FTHF_cligase-like_sf"/>
</dbReference>
<dbReference type="EC" id="6.3.3.2" evidence="5"/>
<comment type="catalytic activity">
    <reaction evidence="4">
        <text>(6S)-5-formyl-5,6,7,8-tetrahydrofolate + ATP = (6R)-5,10-methenyltetrahydrofolate + ADP + phosphate</text>
        <dbReference type="Rhea" id="RHEA:10488"/>
        <dbReference type="ChEBI" id="CHEBI:30616"/>
        <dbReference type="ChEBI" id="CHEBI:43474"/>
        <dbReference type="ChEBI" id="CHEBI:57455"/>
        <dbReference type="ChEBI" id="CHEBI:57457"/>
        <dbReference type="ChEBI" id="CHEBI:456216"/>
        <dbReference type="EC" id="6.3.3.2"/>
    </reaction>
</comment>
<dbReference type="GO" id="GO:0005739">
    <property type="term" value="C:mitochondrion"/>
    <property type="evidence" value="ECO:0007669"/>
    <property type="project" value="TreeGrafter"/>
</dbReference>
<accession>A0A1C6YQP2</accession>
<keyword evidence="3" id="KW-0067">ATP-binding</keyword>
<dbReference type="PANTHER" id="PTHR23407">
    <property type="entry name" value="ATPASE INHIBITOR/5-FORMYLTETRAHYDROFOLATE CYCLO-LIGASE"/>
    <property type="match status" value="1"/>
</dbReference>
<dbReference type="GO" id="GO:0005524">
    <property type="term" value="F:ATP binding"/>
    <property type="evidence" value="ECO:0007669"/>
    <property type="project" value="UniProtKB-KW"/>
</dbReference>
<dbReference type="Gene3D" id="3.40.50.10420">
    <property type="entry name" value="NagB/RpiA/CoA transferase-like"/>
    <property type="match status" value="1"/>
</dbReference>
<evidence type="ECO:0000256" key="1">
    <source>
        <dbReference type="ARBA" id="ARBA00010638"/>
    </source>
</evidence>
<dbReference type="GO" id="GO:0009396">
    <property type="term" value="P:folic acid-containing compound biosynthetic process"/>
    <property type="evidence" value="ECO:0007669"/>
    <property type="project" value="TreeGrafter"/>
</dbReference>